<accession>A0A382YSG2</accession>
<reference evidence="1" key="1">
    <citation type="submission" date="2018-05" db="EMBL/GenBank/DDBJ databases">
        <authorList>
            <person name="Lanie J.A."/>
            <person name="Ng W.-L."/>
            <person name="Kazmierczak K.M."/>
            <person name="Andrzejewski T.M."/>
            <person name="Davidsen T.M."/>
            <person name="Wayne K.J."/>
            <person name="Tettelin H."/>
            <person name="Glass J.I."/>
            <person name="Rusch D."/>
            <person name="Podicherti R."/>
            <person name="Tsui H.-C.T."/>
            <person name="Winkler M.E."/>
        </authorList>
    </citation>
    <scope>NUCLEOTIDE SEQUENCE</scope>
</reference>
<organism evidence="1">
    <name type="scientific">marine metagenome</name>
    <dbReference type="NCBI Taxonomy" id="408172"/>
    <lineage>
        <taxon>unclassified sequences</taxon>
        <taxon>metagenomes</taxon>
        <taxon>ecological metagenomes</taxon>
    </lineage>
</organism>
<name>A0A382YSG2_9ZZZZ</name>
<feature type="non-terminal residue" evidence="1">
    <location>
        <position position="1"/>
    </location>
</feature>
<proteinExistence type="predicted"/>
<protein>
    <submittedName>
        <fullName evidence="1">Uncharacterized protein</fullName>
    </submittedName>
</protein>
<gene>
    <name evidence="1" type="ORF">METZ01_LOCUS438763</name>
</gene>
<evidence type="ECO:0000313" key="1">
    <source>
        <dbReference type="EMBL" id="SVD85909.1"/>
    </source>
</evidence>
<dbReference type="EMBL" id="UINC01177990">
    <property type="protein sequence ID" value="SVD85909.1"/>
    <property type="molecule type" value="Genomic_DNA"/>
</dbReference>
<dbReference type="AlphaFoldDB" id="A0A382YSG2"/>
<sequence length="34" mass="3719">NNLGERSSFADMGQTIANHLDIDPLPYGKSCQLI</sequence>